<sequence length="110" mass="12419">MMKALYKGEPADIWEIGKTTPQPDWVREAFEANYLYWLDNHLRILMSGLKPSLGTNLKIGAVGTIGGGFAGYGMYVMGYPGDYLDITNHRVVSKKKFLKQYQPIDDTRVS</sequence>
<dbReference type="AlphaFoldDB" id="A0A6N3AUY2"/>
<dbReference type="EMBL" id="CACRTK010000041">
    <property type="protein sequence ID" value="VYT91432.1"/>
    <property type="molecule type" value="Genomic_DNA"/>
</dbReference>
<accession>A0A6N3AUY2</accession>
<gene>
    <name evidence="1" type="ORF">LRLFYP97_02196</name>
</gene>
<reference evidence="1" key="1">
    <citation type="submission" date="2019-11" db="EMBL/GenBank/DDBJ databases">
        <authorList>
            <person name="Feng L."/>
        </authorList>
    </citation>
    <scope>NUCLEOTIDE SEQUENCE</scope>
    <source>
        <strain evidence="1">LrhamnosusLFYP97</strain>
    </source>
</reference>
<evidence type="ECO:0000313" key="1">
    <source>
        <dbReference type="EMBL" id="VYT91432.1"/>
    </source>
</evidence>
<organism evidence="1">
    <name type="scientific">Lacticaseibacillus rhamnosus</name>
    <name type="common">Lactobacillus rhamnosus</name>
    <dbReference type="NCBI Taxonomy" id="47715"/>
    <lineage>
        <taxon>Bacteria</taxon>
        <taxon>Bacillati</taxon>
        <taxon>Bacillota</taxon>
        <taxon>Bacilli</taxon>
        <taxon>Lactobacillales</taxon>
        <taxon>Lactobacillaceae</taxon>
        <taxon>Lacticaseibacillus</taxon>
    </lineage>
</organism>
<proteinExistence type="predicted"/>
<protein>
    <submittedName>
        <fullName evidence="1">Uncharacterized protein</fullName>
    </submittedName>
</protein>
<name>A0A6N3AUY2_LACRH</name>